<feature type="transmembrane region" description="Helical" evidence="1">
    <location>
        <begin position="127"/>
        <end position="159"/>
    </location>
</feature>
<dbReference type="KEGG" id="vg:77930914"/>
<protein>
    <submittedName>
        <fullName evidence="2">RexB family abortive infection protein</fullName>
    </submittedName>
</protein>
<keyword evidence="1" id="KW-0812">Transmembrane</keyword>
<dbReference type="EMBL" id="MK967384">
    <property type="protein sequence ID" value="QDM56387.1"/>
    <property type="molecule type" value="Genomic_DNA"/>
</dbReference>
<keyword evidence="1" id="KW-0472">Membrane</keyword>
<proteinExistence type="predicted"/>
<feature type="transmembrane region" description="Helical" evidence="1">
    <location>
        <begin position="99"/>
        <end position="121"/>
    </location>
</feature>
<organism evidence="2 3">
    <name type="scientific">Gordonia phage Sidious</name>
    <dbReference type="NCBI Taxonomy" id="2591118"/>
    <lineage>
        <taxon>Viruses</taxon>
        <taxon>Duplodnaviria</taxon>
        <taxon>Heunggongvirae</taxon>
        <taxon>Uroviricota</taxon>
        <taxon>Caudoviricetes</taxon>
        <taxon>Sidiousvirus</taxon>
        <taxon>Sidiousvirus sidious</taxon>
    </lineage>
</organism>
<reference evidence="2 3" key="1">
    <citation type="submission" date="2019-05" db="EMBL/GenBank/DDBJ databases">
        <authorList>
            <person name="Burnell J."/>
            <person name="Dorr H."/>
            <person name="Griffin H."/>
            <person name="Jordan N."/>
            <person name="Molloy S.D."/>
            <person name="Garlena R.A."/>
            <person name="Russell D.A."/>
            <person name="Pope W.H."/>
            <person name="Jacobs-Sera D."/>
            <person name="Hatfull G.F."/>
        </authorList>
    </citation>
    <scope>NUCLEOTIDE SEQUENCE [LARGE SCALE GENOMIC DNA]</scope>
</reference>
<dbReference type="RefSeq" id="YP_010655058.1">
    <property type="nucleotide sequence ID" value="NC_070819.1"/>
</dbReference>
<accession>A0A515MIB0</accession>
<name>A0A515MIB0_9CAUD</name>
<evidence type="ECO:0000313" key="2">
    <source>
        <dbReference type="EMBL" id="QDM56387.1"/>
    </source>
</evidence>
<evidence type="ECO:0000256" key="1">
    <source>
        <dbReference type="SAM" id="Phobius"/>
    </source>
</evidence>
<dbReference type="GeneID" id="77930914"/>
<feature type="transmembrane region" description="Helical" evidence="1">
    <location>
        <begin position="50"/>
        <end position="78"/>
    </location>
</feature>
<sequence>MRKILKILEARPYVVTVAIVVLGIAEFVTAQRDWFTSAVGNLLRDASDGAGVAVALGMSSVAAIVAGFVGVIVVFGLGSDNAIIISFRHRTGSVMRSNWISVIGSSFASAILGFVGAILLAASSYQLAGAVLCVGMLLLCHAIIRTLWLFGVLMTVIATGDAREDRRRRTRSTSDIFRPAA</sequence>
<gene>
    <name evidence="2" type="primary">40</name>
    <name evidence="2" type="ORF">SEA_SIDIOUS_40</name>
</gene>
<keyword evidence="3" id="KW-1185">Reference proteome</keyword>
<feature type="transmembrane region" description="Helical" evidence="1">
    <location>
        <begin position="12"/>
        <end position="30"/>
    </location>
</feature>
<evidence type="ECO:0000313" key="3">
    <source>
        <dbReference type="Proteomes" id="UP000319161"/>
    </source>
</evidence>
<dbReference type="Proteomes" id="UP000319161">
    <property type="component" value="Segment"/>
</dbReference>
<keyword evidence="1" id="KW-1133">Transmembrane helix</keyword>